<dbReference type="Proteomes" id="UP000622687">
    <property type="component" value="Unassembled WGS sequence"/>
</dbReference>
<keyword evidence="2" id="KW-1185">Reference proteome</keyword>
<accession>A0A934I4F9</accession>
<evidence type="ECO:0000313" key="2">
    <source>
        <dbReference type="Proteomes" id="UP000622687"/>
    </source>
</evidence>
<gene>
    <name evidence="1" type="ORF">I6U51_19175</name>
</gene>
<dbReference type="RefSeq" id="WP_211144173.1">
    <property type="nucleotide sequence ID" value="NZ_JAEEGB010000035.1"/>
</dbReference>
<organism evidence="1 2">
    <name type="scientific">Clostridium aciditolerans</name>
    <dbReference type="NCBI Taxonomy" id="339861"/>
    <lineage>
        <taxon>Bacteria</taxon>
        <taxon>Bacillati</taxon>
        <taxon>Bacillota</taxon>
        <taxon>Clostridia</taxon>
        <taxon>Eubacteriales</taxon>
        <taxon>Clostridiaceae</taxon>
        <taxon>Clostridium</taxon>
    </lineage>
</organism>
<evidence type="ECO:0000313" key="1">
    <source>
        <dbReference type="EMBL" id="MBI6874796.1"/>
    </source>
</evidence>
<name>A0A934I4F9_9CLOT</name>
<proteinExistence type="predicted"/>
<dbReference type="AlphaFoldDB" id="A0A934I4F9"/>
<comment type="caution">
    <text evidence="1">The sequence shown here is derived from an EMBL/GenBank/DDBJ whole genome shotgun (WGS) entry which is preliminary data.</text>
</comment>
<dbReference type="EMBL" id="JAEEGB010000035">
    <property type="protein sequence ID" value="MBI6874796.1"/>
    <property type="molecule type" value="Genomic_DNA"/>
</dbReference>
<protein>
    <submittedName>
        <fullName evidence="1">Uncharacterized protein</fullName>
    </submittedName>
</protein>
<reference evidence="1" key="1">
    <citation type="submission" date="2020-12" db="EMBL/GenBank/DDBJ databases">
        <title>Clostridium thailandense sp. nov., a novel acetogenic bacterium isolated from peat land soil in Thailand.</title>
        <authorList>
            <person name="Chaikitkaew S."/>
            <person name="Birkeland N.K."/>
        </authorList>
    </citation>
    <scope>NUCLEOTIDE SEQUENCE</scope>
    <source>
        <strain evidence="1">DSM 17425</strain>
    </source>
</reference>
<sequence length="167" mass="19256">MSKDIIKCKIDEFLKELEGINWLKHAGDESDRYRVVCSFTEAWDGWNDKMLKVWLKKSKNIEKVAMESIGDEAIDLIFSRISEAMGPRIAEGLVKFKDRIEKAGLDNDTYGLDYEIIDFIKRDMAWACVERVTDNIGFFNKVLGVLVEGRWACAWEGNYPSGRFVVM</sequence>